<keyword evidence="6 13" id="KW-0547">Nucleotide-binding</keyword>
<dbReference type="GO" id="GO:0004674">
    <property type="term" value="F:protein serine/threonine kinase activity"/>
    <property type="evidence" value="ECO:0007669"/>
    <property type="project" value="UniProtKB-KW"/>
</dbReference>
<evidence type="ECO:0000256" key="13">
    <source>
        <dbReference type="PROSITE-ProRule" id="PRU10141"/>
    </source>
</evidence>
<dbReference type="EMBL" id="HBHZ01002999">
    <property type="protein sequence ID" value="CAE0189263.1"/>
    <property type="molecule type" value="Transcribed_RNA"/>
</dbReference>
<comment type="catalytic activity">
    <reaction evidence="11">
        <text>L-seryl-[protein] + ATP = O-phospho-L-seryl-[protein] + ADP + H(+)</text>
        <dbReference type="Rhea" id="RHEA:17989"/>
        <dbReference type="Rhea" id="RHEA-COMP:9863"/>
        <dbReference type="Rhea" id="RHEA-COMP:11604"/>
        <dbReference type="ChEBI" id="CHEBI:15378"/>
        <dbReference type="ChEBI" id="CHEBI:29999"/>
        <dbReference type="ChEBI" id="CHEBI:30616"/>
        <dbReference type="ChEBI" id="CHEBI:83421"/>
        <dbReference type="ChEBI" id="CHEBI:456216"/>
        <dbReference type="EC" id="2.7.11.1"/>
    </reaction>
</comment>
<feature type="binding site" evidence="13">
    <location>
        <position position="37"/>
    </location>
    <ligand>
        <name>ATP</name>
        <dbReference type="ChEBI" id="CHEBI:30616"/>
    </ligand>
</feature>
<dbReference type="InterPro" id="IPR016024">
    <property type="entry name" value="ARM-type_fold"/>
</dbReference>
<name>A0A7S3C8M8_9CHLO</name>
<dbReference type="FunFam" id="1.10.510.10:FF:000292">
    <property type="entry name" value="Serine/threonine-protein kinase 36"/>
    <property type="match status" value="1"/>
</dbReference>
<dbReference type="InterPro" id="IPR008271">
    <property type="entry name" value="Ser/Thr_kinase_AS"/>
</dbReference>
<evidence type="ECO:0000256" key="10">
    <source>
        <dbReference type="ARBA" id="ARBA00047899"/>
    </source>
</evidence>
<keyword evidence="9" id="KW-0206">Cytoskeleton</keyword>
<evidence type="ECO:0000313" key="16">
    <source>
        <dbReference type="EMBL" id="CAE0189263.1"/>
    </source>
</evidence>
<dbReference type="EC" id="2.7.11.1" evidence="2"/>
<organism evidence="16">
    <name type="scientific">Chloropicon roscoffensis</name>
    <dbReference type="NCBI Taxonomy" id="1461544"/>
    <lineage>
        <taxon>Eukaryota</taxon>
        <taxon>Viridiplantae</taxon>
        <taxon>Chlorophyta</taxon>
        <taxon>Chloropicophyceae</taxon>
        <taxon>Chloropicales</taxon>
        <taxon>Chloropicaceae</taxon>
        <taxon>Chloropicon</taxon>
    </lineage>
</organism>
<dbReference type="Gene3D" id="1.25.10.10">
    <property type="entry name" value="Leucine-rich Repeat Variant"/>
    <property type="match status" value="1"/>
</dbReference>
<comment type="subcellular location">
    <subcellularLocation>
        <location evidence="1">Cytoplasm</location>
        <location evidence="1">Cytoskeleton</location>
    </subcellularLocation>
</comment>
<evidence type="ECO:0000259" key="15">
    <source>
        <dbReference type="PROSITE" id="PS50011"/>
    </source>
</evidence>
<dbReference type="Gene3D" id="1.10.510.10">
    <property type="entry name" value="Transferase(Phosphotransferase) domain 1"/>
    <property type="match status" value="1"/>
</dbReference>
<dbReference type="GO" id="GO:0005856">
    <property type="term" value="C:cytoskeleton"/>
    <property type="evidence" value="ECO:0007669"/>
    <property type="project" value="UniProtKB-SubCell"/>
</dbReference>
<proteinExistence type="predicted"/>
<evidence type="ECO:0000256" key="1">
    <source>
        <dbReference type="ARBA" id="ARBA00004245"/>
    </source>
</evidence>
<accession>A0A7S3C8M8</accession>
<evidence type="ECO:0000256" key="9">
    <source>
        <dbReference type="ARBA" id="ARBA00023212"/>
    </source>
</evidence>
<dbReference type="PROSITE" id="PS00107">
    <property type="entry name" value="PROTEIN_KINASE_ATP"/>
    <property type="match status" value="1"/>
</dbReference>
<dbReference type="SUPFAM" id="SSF56112">
    <property type="entry name" value="Protein kinase-like (PK-like)"/>
    <property type="match status" value="1"/>
</dbReference>
<dbReference type="CDD" id="cd14002">
    <property type="entry name" value="STKc_STK36"/>
    <property type="match status" value="1"/>
</dbReference>
<evidence type="ECO:0000256" key="8">
    <source>
        <dbReference type="ARBA" id="ARBA00022840"/>
    </source>
</evidence>
<dbReference type="Pfam" id="PF00069">
    <property type="entry name" value="Pkinase"/>
    <property type="match status" value="1"/>
</dbReference>
<comment type="catalytic activity">
    <reaction evidence="10">
        <text>L-threonyl-[protein] + ATP = O-phospho-L-threonyl-[protein] + ADP + H(+)</text>
        <dbReference type="Rhea" id="RHEA:46608"/>
        <dbReference type="Rhea" id="RHEA-COMP:11060"/>
        <dbReference type="Rhea" id="RHEA-COMP:11605"/>
        <dbReference type="ChEBI" id="CHEBI:15378"/>
        <dbReference type="ChEBI" id="CHEBI:30013"/>
        <dbReference type="ChEBI" id="CHEBI:30616"/>
        <dbReference type="ChEBI" id="CHEBI:61977"/>
        <dbReference type="ChEBI" id="CHEBI:456216"/>
        <dbReference type="EC" id="2.7.11.1"/>
    </reaction>
</comment>
<feature type="region of interest" description="Disordered" evidence="14">
    <location>
        <begin position="299"/>
        <end position="351"/>
    </location>
</feature>
<evidence type="ECO:0000256" key="11">
    <source>
        <dbReference type="ARBA" id="ARBA00048679"/>
    </source>
</evidence>
<evidence type="ECO:0000256" key="5">
    <source>
        <dbReference type="ARBA" id="ARBA00022679"/>
    </source>
</evidence>
<evidence type="ECO:0000256" key="6">
    <source>
        <dbReference type="ARBA" id="ARBA00022741"/>
    </source>
</evidence>
<dbReference type="FunFam" id="3.30.200.20:FF:000042">
    <property type="entry name" value="Aurora kinase A"/>
    <property type="match status" value="1"/>
</dbReference>
<dbReference type="InterPro" id="IPR011989">
    <property type="entry name" value="ARM-like"/>
</dbReference>
<reference evidence="16" key="1">
    <citation type="submission" date="2021-01" db="EMBL/GenBank/DDBJ databases">
        <authorList>
            <person name="Corre E."/>
            <person name="Pelletier E."/>
            <person name="Niang G."/>
            <person name="Scheremetjew M."/>
            <person name="Finn R."/>
            <person name="Kale V."/>
            <person name="Holt S."/>
            <person name="Cochrane G."/>
            <person name="Meng A."/>
            <person name="Brown T."/>
            <person name="Cohen L."/>
        </authorList>
    </citation>
    <scope>NUCLEOTIDE SEQUENCE</scope>
    <source>
        <strain evidence="16">RCC1871</strain>
    </source>
</reference>
<dbReference type="PANTHER" id="PTHR22983:SF6">
    <property type="entry name" value="SERINE_THREONINE-PROTEIN KINASE 36"/>
    <property type="match status" value="1"/>
</dbReference>
<dbReference type="AlphaFoldDB" id="A0A7S3C8M8"/>
<keyword evidence="4" id="KW-0723">Serine/threonine-protein kinase</keyword>
<evidence type="ECO:0000256" key="7">
    <source>
        <dbReference type="ARBA" id="ARBA00022777"/>
    </source>
</evidence>
<dbReference type="GO" id="GO:0005737">
    <property type="term" value="C:cytoplasm"/>
    <property type="evidence" value="ECO:0007669"/>
    <property type="project" value="TreeGrafter"/>
</dbReference>
<dbReference type="PROSITE" id="PS00108">
    <property type="entry name" value="PROTEIN_KINASE_ST"/>
    <property type="match status" value="1"/>
</dbReference>
<evidence type="ECO:0000256" key="12">
    <source>
        <dbReference type="ARBA" id="ARBA00075375"/>
    </source>
</evidence>
<dbReference type="SUPFAM" id="SSF48371">
    <property type="entry name" value="ARM repeat"/>
    <property type="match status" value="1"/>
</dbReference>
<feature type="domain" description="Protein kinase" evidence="15">
    <location>
        <begin position="4"/>
        <end position="254"/>
    </location>
</feature>
<evidence type="ECO:0000256" key="2">
    <source>
        <dbReference type="ARBA" id="ARBA00012513"/>
    </source>
</evidence>
<keyword evidence="7" id="KW-0418">Kinase</keyword>
<dbReference type="InterPro" id="IPR017441">
    <property type="entry name" value="Protein_kinase_ATP_BS"/>
</dbReference>
<dbReference type="PANTHER" id="PTHR22983">
    <property type="entry name" value="PROTEIN KINASE RELATED"/>
    <property type="match status" value="1"/>
</dbReference>
<keyword evidence="8 13" id="KW-0067">ATP-binding</keyword>
<evidence type="ECO:0000256" key="14">
    <source>
        <dbReference type="SAM" id="MobiDB-lite"/>
    </source>
</evidence>
<dbReference type="SMART" id="SM00220">
    <property type="entry name" value="S_TKc"/>
    <property type="match status" value="1"/>
</dbReference>
<keyword evidence="5" id="KW-0808">Transferase</keyword>
<dbReference type="InterPro" id="IPR011009">
    <property type="entry name" value="Kinase-like_dom_sf"/>
</dbReference>
<dbReference type="GO" id="GO:0005524">
    <property type="term" value="F:ATP binding"/>
    <property type="evidence" value="ECO:0007669"/>
    <property type="project" value="UniProtKB-UniRule"/>
</dbReference>
<keyword evidence="3" id="KW-0963">Cytoplasm</keyword>
<dbReference type="InterPro" id="IPR000719">
    <property type="entry name" value="Prot_kinase_dom"/>
</dbReference>
<protein>
    <recommendedName>
        <fullName evidence="2">non-specific serine/threonine protein kinase</fullName>
        <ecNumber evidence="2">2.7.11.1</ecNumber>
    </recommendedName>
    <alternativeName>
        <fullName evidence="12">Fused homolog</fullName>
    </alternativeName>
</protein>
<gene>
    <name evidence="16" type="ORF">CROS1456_LOCUS2334</name>
</gene>
<evidence type="ECO:0000256" key="3">
    <source>
        <dbReference type="ARBA" id="ARBA00022490"/>
    </source>
</evidence>
<evidence type="ECO:0000256" key="4">
    <source>
        <dbReference type="ARBA" id="ARBA00022527"/>
    </source>
</evidence>
<dbReference type="PROSITE" id="PS50011">
    <property type="entry name" value="PROTEIN_KINASE_DOM"/>
    <property type="match status" value="1"/>
</dbReference>
<sequence>MENYHVIELVGEGSFGKVYKGRRKHTGQIVALKFIVKHGKTEKDIRNLRQEIEILRHLRHENIIQMLDTFETKSKFVVVTELAHGELFEILEDDQKLPEECVAKIGKQLVRALHYLHSNGIIHRDMKPQNILIGANGTVKLCDFGFARAIASKSIVLTSIKGTPLYMAPEVVQEQPYNHTVDLWSLGVILYELFVGQPPFYTNSIYSLINHIVKDPVKYPKQMSPELKSFLKGLLNKKATDRLDWPHLLHHPFVEETTEERERRSEQMIAAQLTLRECQAWKGENGAVAGAAAALQQHEGARSAQVRPSREAAPLPREAGAGDGTVGGKENRLSGEAPSGGAKVEGARNPQGGALESLVSRILSAGMTQVWEEELGQLPRESLDALFEAFRVSLQRCLERQGRDGGAGTQDVLTFTKVWTVLLSKSTGAGHIKTLFSSAEEGSVVIGLMARLSEMTGGRVQGGLLTALSHIARVGYYDGLAQAGVYLNIRSLLSHNSSAVRARACNLVGNMFRHSDLFYEPFHRHGIVEALIERLRDGDSTTKKFAAFAVGNAAFHSSLLVPPLVEHGVVPALEELLGTRDCEINAAGALCNLAKYDARVKAGGKWREVKAILQKRMKT</sequence>